<gene>
    <name evidence="2" type="ORF">J8F10_22680</name>
</gene>
<evidence type="ECO:0000313" key="2">
    <source>
        <dbReference type="EMBL" id="MBP3958069.1"/>
    </source>
</evidence>
<feature type="compositionally biased region" description="Basic and acidic residues" evidence="1">
    <location>
        <begin position="1"/>
        <end position="38"/>
    </location>
</feature>
<proteinExistence type="predicted"/>
<keyword evidence="3" id="KW-1185">Reference proteome</keyword>
<dbReference type="RefSeq" id="WP_210657717.1">
    <property type="nucleotide sequence ID" value="NZ_JAGKQQ010000001.1"/>
</dbReference>
<sequence>MFLERGERWADQWEGGVHGHRDPDRGPERRVDSARSPEQEPFGRGPFLTARLPAAVRQYPEMTKNIGTPKYPIRKRGNVAESSNV</sequence>
<feature type="region of interest" description="Disordered" evidence="1">
    <location>
        <begin position="1"/>
        <end position="49"/>
    </location>
</feature>
<organism evidence="2 3">
    <name type="scientific">Gemmata palustris</name>
    <dbReference type="NCBI Taxonomy" id="2822762"/>
    <lineage>
        <taxon>Bacteria</taxon>
        <taxon>Pseudomonadati</taxon>
        <taxon>Planctomycetota</taxon>
        <taxon>Planctomycetia</taxon>
        <taxon>Gemmatales</taxon>
        <taxon>Gemmataceae</taxon>
        <taxon>Gemmata</taxon>
    </lineage>
</organism>
<feature type="region of interest" description="Disordered" evidence="1">
    <location>
        <begin position="64"/>
        <end position="85"/>
    </location>
</feature>
<dbReference type="EMBL" id="JAGKQQ010000001">
    <property type="protein sequence ID" value="MBP3958069.1"/>
    <property type="molecule type" value="Genomic_DNA"/>
</dbReference>
<evidence type="ECO:0000256" key="1">
    <source>
        <dbReference type="SAM" id="MobiDB-lite"/>
    </source>
</evidence>
<comment type="caution">
    <text evidence="2">The sequence shown here is derived from an EMBL/GenBank/DDBJ whole genome shotgun (WGS) entry which is preliminary data.</text>
</comment>
<protein>
    <submittedName>
        <fullName evidence="2">Uncharacterized protein</fullName>
    </submittedName>
</protein>
<evidence type="ECO:0000313" key="3">
    <source>
        <dbReference type="Proteomes" id="UP000676565"/>
    </source>
</evidence>
<name>A0ABS5BWH8_9BACT</name>
<dbReference type="Proteomes" id="UP000676565">
    <property type="component" value="Unassembled WGS sequence"/>
</dbReference>
<reference evidence="2 3" key="1">
    <citation type="submission" date="2021-04" db="EMBL/GenBank/DDBJ databases">
        <authorList>
            <person name="Ivanova A."/>
        </authorList>
    </citation>
    <scope>NUCLEOTIDE SEQUENCE [LARGE SCALE GENOMIC DNA]</scope>
    <source>
        <strain evidence="2 3">G18</strain>
    </source>
</reference>
<accession>A0ABS5BWH8</accession>